<dbReference type="Pfam" id="PF08545">
    <property type="entry name" value="ACP_syn_III"/>
    <property type="match status" value="1"/>
</dbReference>
<dbReference type="CDD" id="cd00830">
    <property type="entry name" value="KAS_III"/>
    <property type="match status" value="1"/>
</dbReference>
<comment type="catalytic activity">
    <reaction evidence="11">
        <text>malonyl-[ACP] + acetyl-CoA + H(+) = 3-oxobutanoyl-[ACP] + CO2 + CoA</text>
        <dbReference type="Rhea" id="RHEA:12080"/>
        <dbReference type="Rhea" id="RHEA-COMP:9623"/>
        <dbReference type="Rhea" id="RHEA-COMP:9625"/>
        <dbReference type="ChEBI" id="CHEBI:15378"/>
        <dbReference type="ChEBI" id="CHEBI:16526"/>
        <dbReference type="ChEBI" id="CHEBI:57287"/>
        <dbReference type="ChEBI" id="CHEBI:57288"/>
        <dbReference type="ChEBI" id="CHEBI:78449"/>
        <dbReference type="ChEBI" id="CHEBI:78450"/>
        <dbReference type="EC" id="2.3.1.180"/>
    </reaction>
    <physiologicalReaction direction="left-to-right" evidence="11">
        <dbReference type="Rhea" id="RHEA:12081"/>
    </physiologicalReaction>
</comment>
<accession>A0A2M7PPM9</accession>
<evidence type="ECO:0000256" key="5">
    <source>
        <dbReference type="ARBA" id="ARBA00022679"/>
    </source>
</evidence>
<reference evidence="16" key="3">
    <citation type="submission" date="2017-09" db="EMBL/GenBank/DDBJ databases">
        <title>Depth-based differentiation of microbial function through sediment-hosted aquifers and enrichment of novel symbionts in the deep terrestrial subsurface.</title>
        <authorList>
            <person name="Probst A.J."/>
            <person name="Ladd B."/>
            <person name="Jarett J.K."/>
            <person name="Geller-Mcgrath D.E."/>
            <person name="Sieber C.M.K."/>
            <person name="Emerson J.B."/>
            <person name="Anantharaman K."/>
            <person name="Thomas B.C."/>
            <person name="Malmstrom R."/>
            <person name="Stieglmeier M."/>
            <person name="Klingl A."/>
            <person name="Woyke T."/>
            <person name="Ryan C.M."/>
            <person name="Banfield J.F."/>
        </authorList>
    </citation>
    <scope>NUCLEOTIDE SEQUENCE</scope>
    <source>
        <strain evidence="16">CG_4_8_14_3_um_filter_34_18</strain>
    </source>
</reference>
<evidence type="ECO:0000256" key="6">
    <source>
        <dbReference type="ARBA" id="ARBA00022832"/>
    </source>
</evidence>
<accession>A0A1J5GXT8</accession>
<dbReference type="PANTHER" id="PTHR43091">
    <property type="entry name" value="3-OXOACYL-[ACYL-CARRIER-PROTEIN] SYNTHASE"/>
    <property type="match status" value="1"/>
</dbReference>
<dbReference type="InterPro" id="IPR013751">
    <property type="entry name" value="ACP_syn_III_N"/>
</dbReference>
<comment type="subcellular location">
    <subcellularLocation>
        <location evidence="12">Cytoplasm</location>
    </subcellularLocation>
</comment>
<keyword evidence="8 12" id="KW-0275">Fatty acid biosynthesis</keyword>
<evidence type="ECO:0000313" key="20">
    <source>
        <dbReference type="Proteomes" id="UP000228560"/>
    </source>
</evidence>
<dbReference type="GO" id="GO:0006633">
    <property type="term" value="P:fatty acid biosynthetic process"/>
    <property type="evidence" value="ECO:0007669"/>
    <property type="project" value="UniProtKB-UniRule"/>
</dbReference>
<keyword evidence="7 12" id="KW-0443">Lipid metabolism</keyword>
<dbReference type="Proteomes" id="UP000228560">
    <property type="component" value="Unassembled WGS sequence"/>
</dbReference>
<feature type="active site" evidence="12">
    <location>
        <position position="282"/>
    </location>
</feature>
<dbReference type="NCBIfam" id="NF006829">
    <property type="entry name" value="PRK09352.1"/>
    <property type="match status" value="1"/>
</dbReference>
<accession>A0A2M7K659</accession>
<keyword evidence="6 12" id="KW-0276">Fatty acid metabolism</keyword>
<comment type="function">
    <text evidence="12">Catalyzes the condensation reaction of fatty acid synthesis by the addition to an acyl acceptor of two carbons from malonyl-ACP. Catalyzes the first condensation reaction which initiates fatty acid synthesis and may therefore play a role in governing the total rate of fatty acid production. Possesses both acetoacetyl-ACP synthase and acetyl transacylase activities. Its substrate specificity determines the biosynthesis of branched-chain and/or straight-chain of fatty acids.</text>
</comment>
<dbReference type="GO" id="GO:0004315">
    <property type="term" value="F:3-oxoacyl-[acyl-carrier-protein] synthase activity"/>
    <property type="evidence" value="ECO:0007669"/>
    <property type="project" value="InterPro"/>
</dbReference>
<reference evidence="15 19" key="1">
    <citation type="journal article" date="2016" name="Environ. Microbiol.">
        <title>Genomic resolution of a cold subsurface aquifer community provides metabolic insights for novel microbes adapted to high CO concentrations.</title>
        <authorList>
            <person name="Probst A.J."/>
            <person name="Castelle C.J."/>
            <person name="Singh A."/>
            <person name="Brown C.T."/>
            <person name="Anantharaman K."/>
            <person name="Sharon I."/>
            <person name="Hug L.A."/>
            <person name="Burstein D."/>
            <person name="Emerson J.B."/>
            <person name="Thomas B.C."/>
            <person name="Banfield J.F."/>
        </authorList>
    </citation>
    <scope>NUCLEOTIDE SEQUENCE [LARGE SCALE GENOMIC DNA]</scope>
    <source>
        <strain evidence="15">CG2_30_33_13</strain>
    </source>
</reference>
<evidence type="ECO:0000313" key="18">
    <source>
        <dbReference type="EMBL" id="PJB57831.1"/>
    </source>
</evidence>
<feature type="active site" evidence="12">
    <location>
        <position position="112"/>
    </location>
</feature>
<feature type="active site" evidence="12">
    <location>
        <position position="252"/>
    </location>
</feature>
<comment type="subunit">
    <text evidence="12">Homodimer.</text>
</comment>
<dbReference type="Proteomes" id="UP000230646">
    <property type="component" value="Unassembled WGS sequence"/>
</dbReference>
<evidence type="ECO:0000259" key="14">
    <source>
        <dbReference type="Pfam" id="PF08545"/>
    </source>
</evidence>
<dbReference type="GO" id="GO:0005737">
    <property type="term" value="C:cytoplasm"/>
    <property type="evidence" value="ECO:0007669"/>
    <property type="project" value="UniProtKB-SubCell"/>
</dbReference>
<evidence type="ECO:0000256" key="7">
    <source>
        <dbReference type="ARBA" id="ARBA00023098"/>
    </source>
</evidence>
<evidence type="ECO:0000256" key="4">
    <source>
        <dbReference type="ARBA" id="ARBA00022516"/>
    </source>
</evidence>
<feature type="domain" description="Beta-ketoacyl-[acyl-carrier-protein] synthase III C-terminal" evidence="13">
    <location>
        <begin position="236"/>
        <end position="325"/>
    </location>
</feature>
<dbReference type="GO" id="GO:0033818">
    <property type="term" value="F:beta-ketoacyl-acyl-carrier-protein synthase III activity"/>
    <property type="evidence" value="ECO:0007669"/>
    <property type="project" value="UniProtKB-UniRule"/>
</dbReference>
<keyword evidence="5 12" id="KW-0808">Transferase</keyword>
<keyword evidence="12" id="KW-0963">Cytoplasm</keyword>
<feature type="region of interest" description="ACP-binding" evidence="12">
    <location>
        <begin position="253"/>
        <end position="257"/>
    </location>
</feature>
<keyword evidence="9 12" id="KW-0511">Multifunctional enzyme</keyword>
<comment type="caution">
    <text evidence="15">The sequence shown here is derived from an EMBL/GenBank/DDBJ whole genome shotgun (WGS) entry which is preliminary data.</text>
</comment>
<protein>
    <recommendedName>
        <fullName evidence="3 12">Beta-ketoacyl-[acyl-carrier-protein] synthase III</fullName>
        <shortName evidence="12">Beta-ketoacyl-ACP synthase III</shortName>
        <shortName evidence="12">KAS III</shortName>
        <ecNumber evidence="3 12">2.3.1.180</ecNumber>
    </recommendedName>
    <alternativeName>
        <fullName evidence="12">3-oxoacyl-[acyl-carrier-protein] synthase 3</fullName>
    </alternativeName>
    <alternativeName>
        <fullName evidence="12">3-oxoacyl-[acyl-carrier-protein] synthase III</fullName>
    </alternativeName>
</protein>
<dbReference type="InterPro" id="IPR013747">
    <property type="entry name" value="ACP_syn_III_C"/>
</dbReference>
<dbReference type="RefSeq" id="WP_406607683.1">
    <property type="nucleotide sequence ID" value="NZ_PFKO01000229.1"/>
</dbReference>
<dbReference type="InterPro" id="IPR016039">
    <property type="entry name" value="Thiolase-like"/>
</dbReference>
<comment type="pathway">
    <text evidence="1 12">Lipid metabolism; fatty acid biosynthesis.</text>
</comment>
<dbReference type="EMBL" id="MNYY01000060">
    <property type="protein sequence ID" value="OIP71728.1"/>
    <property type="molecule type" value="Genomic_DNA"/>
</dbReference>
<dbReference type="PANTHER" id="PTHR43091:SF1">
    <property type="entry name" value="BETA-KETOACYL-[ACYL-CARRIER-PROTEIN] SYNTHASE III, CHLOROPLASTIC"/>
    <property type="match status" value="1"/>
</dbReference>
<dbReference type="Gene3D" id="3.40.47.10">
    <property type="match status" value="1"/>
</dbReference>
<evidence type="ECO:0000256" key="8">
    <source>
        <dbReference type="ARBA" id="ARBA00023160"/>
    </source>
</evidence>
<dbReference type="InterPro" id="IPR004655">
    <property type="entry name" value="FabH"/>
</dbReference>
<evidence type="ECO:0000313" key="21">
    <source>
        <dbReference type="Proteomes" id="UP000230646"/>
    </source>
</evidence>
<keyword evidence="4 12" id="KW-0444">Lipid biosynthesis</keyword>
<evidence type="ECO:0000256" key="11">
    <source>
        <dbReference type="ARBA" id="ARBA00051096"/>
    </source>
</evidence>
<dbReference type="EMBL" id="PFTV01000029">
    <property type="protein sequence ID" value="PJB57831.1"/>
    <property type="molecule type" value="Genomic_DNA"/>
</dbReference>
<dbReference type="EMBL" id="PFKO01000229">
    <property type="protein sequence ID" value="PIY32371.1"/>
    <property type="molecule type" value="Genomic_DNA"/>
</dbReference>
<keyword evidence="10 12" id="KW-0012">Acyltransferase</keyword>
<evidence type="ECO:0000313" key="19">
    <source>
        <dbReference type="Proteomes" id="UP000182763"/>
    </source>
</evidence>
<dbReference type="Pfam" id="PF08541">
    <property type="entry name" value="ACP_syn_III_C"/>
    <property type="match status" value="1"/>
</dbReference>
<evidence type="ECO:0000313" key="17">
    <source>
        <dbReference type="EMBL" id="PIY32371.1"/>
    </source>
</evidence>
<evidence type="ECO:0000256" key="9">
    <source>
        <dbReference type="ARBA" id="ARBA00023268"/>
    </source>
</evidence>
<dbReference type="UniPathway" id="UPA00094"/>
<comment type="domain">
    <text evidence="12">The last Arg residue of the ACP-binding site is essential for the weak association between ACP/AcpP and FabH.</text>
</comment>
<dbReference type="EC" id="2.3.1.180" evidence="3 12"/>
<evidence type="ECO:0000256" key="3">
    <source>
        <dbReference type="ARBA" id="ARBA00012333"/>
    </source>
</evidence>
<sequence>MVYSKIIGTGAYVPARIVKNDELSKIVETNDEWITSRTGIKERRISSGEKTYQMAAKAAKEAIENAGIEKEEIDMIVVATITPDFFMPSTANLVQAELGLKDIPSFDIVAGCTGFVYGLQIADQFIKSKQSKTILVIGVEVLSKVTNWFDRNTCVLFGDGAGAVILKSSNQEGIICTYTGSQGDLQELLTLPAVPLKNPFLHIPNNNGRPSNISMNGKEIFQFATRIMIKSISQVLNKSNLSISDIDYIIPHQANIRIIDYVARKLKIEREKSIINLDRFGNTSSASIPLALNEAHKEKTFCPGDRIIMVAFGGGLTWGAALLNWTI</sequence>
<dbReference type="NCBIfam" id="TIGR00747">
    <property type="entry name" value="fabH"/>
    <property type="match status" value="1"/>
</dbReference>
<evidence type="ECO:0000313" key="15">
    <source>
        <dbReference type="EMBL" id="OIP71728.1"/>
    </source>
</evidence>
<evidence type="ECO:0000256" key="2">
    <source>
        <dbReference type="ARBA" id="ARBA00008642"/>
    </source>
</evidence>
<dbReference type="Proteomes" id="UP000182763">
    <property type="component" value="Unassembled WGS sequence"/>
</dbReference>
<dbReference type="SUPFAM" id="SSF53901">
    <property type="entry name" value="Thiolase-like"/>
    <property type="match status" value="1"/>
</dbReference>
<evidence type="ECO:0000256" key="10">
    <source>
        <dbReference type="ARBA" id="ARBA00023315"/>
    </source>
</evidence>
<evidence type="ECO:0000256" key="12">
    <source>
        <dbReference type="HAMAP-Rule" id="MF_01815"/>
    </source>
</evidence>
<organism evidence="15 19">
    <name type="scientific">Candidatus Infernicultor aquiphilus</name>
    <dbReference type="NCBI Taxonomy" id="1805029"/>
    <lineage>
        <taxon>Bacteria</taxon>
        <taxon>Pseudomonadati</taxon>
        <taxon>Atribacterota</taxon>
        <taxon>Candidatus Phoenicimicrobiia</taxon>
        <taxon>Candidatus Pheonicimicrobiales</taxon>
        <taxon>Candidatus Phoenicimicrobiaceae</taxon>
        <taxon>Candidatus Infernicultor</taxon>
    </lineage>
</organism>
<proteinExistence type="inferred from homology"/>
<dbReference type="AlphaFoldDB" id="A0A1J5GXT8"/>
<reference evidence="20 21" key="2">
    <citation type="submission" date="2017-09" db="EMBL/GenBank/DDBJ databases">
        <title>Depth-based differentiation of microbial function through sediment-hosted aquifers and enrichment of novel symbionts in the deep terrestrial subsurface.</title>
        <authorList>
            <person name="Probst A.J."/>
            <person name="Ladd B."/>
            <person name="Jarett J.K."/>
            <person name="Geller-Mcgrath D.E."/>
            <person name="Sieber C.M."/>
            <person name="Emerson J.B."/>
            <person name="Anantharaman K."/>
            <person name="Thomas B.C."/>
            <person name="Malmstrom R."/>
            <person name="Stieglmeier M."/>
            <person name="Klingl A."/>
            <person name="Woyke T."/>
            <person name="Ryan C.M."/>
            <person name="Banfield J.F."/>
        </authorList>
    </citation>
    <scope>NUCLEOTIDE SEQUENCE [LARGE SCALE GENOMIC DNA]</scope>
    <source>
        <strain evidence="17">CG_4_10_14_3_um_filter_34_13</strain>
        <strain evidence="18">CG_4_9_14_3_um_filter_33_16</strain>
    </source>
</reference>
<accession>A0A2M8CFK6</accession>
<comment type="similarity">
    <text evidence="2 12">Belongs to the thiolase-like superfamily. FabH family.</text>
</comment>
<evidence type="ECO:0000313" key="16">
    <source>
        <dbReference type="EMBL" id="PIX33600.1"/>
    </source>
</evidence>
<gene>
    <name evidence="12" type="primary">fabH</name>
    <name evidence="15" type="ORF">AUK42_03145</name>
    <name evidence="18" type="ORF">CO097_01200</name>
    <name evidence="17" type="ORF">COZ07_05930</name>
    <name evidence="16" type="ORF">COZ58_07090</name>
</gene>
<dbReference type="HAMAP" id="MF_01815">
    <property type="entry name" value="FabH"/>
    <property type="match status" value="1"/>
</dbReference>
<evidence type="ECO:0000256" key="1">
    <source>
        <dbReference type="ARBA" id="ARBA00005194"/>
    </source>
</evidence>
<dbReference type="EMBL" id="PFIP01000142">
    <property type="protein sequence ID" value="PIX33600.1"/>
    <property type="molecule type" value="Genomic_DNA"/>
</dbReference>
<name>A0A1J5GXT8_9BACT</name>
<dbReference type="Proteomes" id="UP000231493">
    <property type="component" value="Unassembled WGS sequence"/>
</dbReference>
<dbReference type="STRING" id="1805029.AUK42_03145"/>
<dbReference type="FunFam" id="3.40.47.10:FF:000004">
    <property type="entry name" value="3-oxoacyl-[acyl-carrier-protein] synthase 3"/>
    <property type="match status" value="1"/>
</dbReference>
<evidence type="ECO:0000259" key="13">
    <source>
        <dbReference type="Pfam" id="PF08541"/>
    </source>
</evidence>
<feature type="domain" description="Beta-ketoacyl-[acyl-carrier-protein] synthase III N-terminal" evidence="14">
    <location>
        <begin position="106"/>
        <end position="183"/>
    </location>
</feature>